<dbReference type="PANTHER" id="PTHR30575">
    <property type="entry name" value="PEPTIDASE M20"/>
    <property type="match status" value="1"/>
</dbReference>
<dbReference type="SUPFAM" id="SSF53187">
    <property type="entry name" value="Zn-dependent exopeptidases"/>
    <property type="match status" value="1"/>
</dbReference>
<proteinExistence type="predicted"/>
<dbReference type="RefSeq" id="WP_114069348.1">
    <property type="nucleotide sequence ID" value="NZ_CP030850.1"/>
</dbReference>
<dbReference type="KEGG" id="run:DR864_24025"/>
<evidence type="ECO:0000259" key="3">
    <source>
        <dbReference type="Pfam" id="PF07687"/>
    </source>
</evidence>
<dbReference type="InterPro" id="IPR002933">
    <property type="entry name" value="Peptidase_M20"/>
</dbReference>
<name>A0A344TPL4_9BACT</name>
<dbReference type="Gene3D" id="3.30.70.360">
    <property type="match status" value="1"/>
</dbReference>
<feature type="signal peptide" evidence="2">
    <location>
        <begin position="1"/>
        <end position="18"/>
    </location>
</feature>
<dbReference type="InterPro" id="IPR011650">
    <property type="entry name" value="Peptidase_M20_dimer"/>
</dbReference>
<dbReference type="Gene3D" id="3.40.630.10">
    <property type="entry name" value="Zn peptidases"/>
    <property type="match status" value="1"/>
</dbReference>
<organism evidence="4 5">
    <name type="scientific">Runella rosea</name>
    <dbReference type="NCBI Taxonomy" id="2259595"/>
    <lineage>
        <taxon>Bacteria</taxon>
        <taxon>Pseudomonadati</taxon>
        <taxon>Bacteroidota</taxon>
        <taxon>Cytophagia</taxon>
        <taxon>Cytophagales</taxon>
        <taxon>Spirosomataceae</taxon>
        <taxon>Runella</taxon>
    </lineage>
</organism>
<feature type="domain" description="Peptidase M20 dimerisation" evidence="3">
    <location>
        <begin position="206"/>
        <end position="298"/>
    </location>
</feature>
<gene>
    <name evidence="4" type="ORF">DR864_24025</name>
</gene>
<dbReference type="FunFam" id="3.30.70.360:FF:000004">
    <property type="entry name" value="Peptidase M20 domain-containing protein 2"/>
    <property type="match status" value="1"/>
</dbReference>
<dbReference type="GO" id="GO:0005737">
    <property type="term" value="C:cytoplasm"/>
    <property type="evidence" value="ECO:0007669"/>
    <property type="project" value="TreeGrafter"/>
</dbReference>
<dbReference type="Pfam" id="PF01546">
    <property type="entry name" value="Peptidase_M20"/>
    <property type="match status" value="1"/>
</dbReference>
<keyword evidence="5" id="KW-1185">Reference proteome</keyword>
<dbReference type="InterPro" id="IPR017439">
    <property type="entry name" value="Amidohydrolase"/>
</dbReference>
<keyword evidence="1 4" id="KW-0378">Hydrolase</keyword>
<dbReference type="Pfam" id="PF07687">
    <property type="entry name" value="M20_dimer"/>
    <property type="match status" value="1"/>
</dbReference>
<dbReference type="EMBL" id="CP030850">
    <property type="protein sequence ID" value="AXE20585.1"/>
    <property type="molecule type" value="Genomic_DNA"/>
</dbReference>
<dbReference type="GO" id="GO:0046657">
    <property type="term" value="P:folic acid catabolic process"/>
    <property type="evidence" value="ECO:0007669"/>
    <property type="project" value="TreeGrafter"/>
</dbReference>
<reference evidence="4 5" key="1">
    <citation type="submission" date="2018-07" db="EMBL/GenBank/DDBJ databases">
        <title>Genome sequencing of Runella.</title>
        <authorList>
            <person name="Baek M.-G."/>
            <person name="Yi H."/>
        </authorList>
    </citation>
    <scope>NUCLEOTIDE SEQUENCE [LARGE SCALE GENOMIC DNA]</scope>
    <source>
        <strain evidence="4 5">HYN0085</strain>
    </source>
</reference>
<evidence type="ECO:0000256" key="1">
    <source>
        <dbReference type="ARBA" id="ARBA00022801"/>
    </source>
</evidence>
<dbReference type="InterPro" id="IPR052030">
    <property type="entry name" value="Peptidase_M20/M20A_hydrolases"/>
</dbReference>
<feature type="chain" id="PRO_5016599897" evidence="2">
    <location>
        <begin position="19"/>
        <end position="477"/>
    </location>
</feature>
<evidence type="ECO:0000313" key="4">
    <source>
        <dbReference type="EMBL" id="AXE20585.1"/>
    </source>
</evidence>
<dbReference type="PIRSF" id="PIRSF037227">
    <property type="entry name" value="Aminobenzoyl-glu_utiliz_pB"/>
    <property type="match status" value="1"/>
</dbReference>
<dbReference type="InterPro" id="IPR017145">
    <property type="entry name" value="Aminobenzoyl-glu_utiliz_pB"/>
</dbReference>
<protein>
    <submittedName>
        <fullName evidence="4">Amidohydrolase</fullName>
    </submittedName>
</protein>
<dbReference type="PANTHER" id="PTHR30575:SF0">
    <property type="entry name" value="XAA-ARG DIPEPTIDASE"/>
    <property type="match status" value="1"/>
</dbReference>
<dbReference type="InterPro" id="IPR036264">
    <property type="entry name" value="Bact_exopeptidase_dim_dom"/>
</dbReference>
<evidence type="ECO:0000256" key="2">
    <source>
        <dbReference type="SAM" id="SignalP"/>
    </source>
</evidence>
<evidence type="ECO:0000313" key="5">
    <source>
        <dbReference type="Proteomes" id="UP000251993"/>
    </source>
</evidence>
<sequence length="477" mass="51202">MRKYFAFVLFSLMGSVLAQTVPNKAHENAIKEINQKEKMYGAMAKQIWNYAEVGYQEVKSSALLQQQLQKEGFKVQAGVAEIPTAFVATFGEGKPVIGILGEFDALPGLSQDSIPVKKAIGGIAGHACGHHLFGVASMASAIAVKNWLVQSGHKGTIRFYGTPAEEGGAGKIYMVREGLFNDVDVVLHWHPGDGNSANSSSSLANKSAKFRFHGISAHAAGAPDRGRSALDGVEVMNYAVNMMREHVPSASRIHYVITNGGKAPNVVPDFAEVYYTIRHPSRQYVVSIWERVQKAAQGAALATGTTVEEEVISGVHELLPNEVLSQVMHRNLKTVGGVKYTPEEVKFAEQISTSQGMGIREIMSAAEVDPLATEGGGGGSTDVGDVSWNVPTVGLRTATWVPGTPAHSWQAVAAGGMSIGRKGMMVAAKTLAMTAIDLFENEKTIADAKAEFDKRRGADFKYNALIGNRKPALNYRD</sequence>
<dbReference type="GO" id="GO:0016805">
    <property type="term" value="F:dipeptidase activity"/>
    <property type="evidence" value="ECO:0007669"/>
    <property type="project" value="TreeGrafter"/>
</dbReference>
<dbReference type="GO" id="GO:0071713">
    <property type="term" value="F:para-aminobenzoyl-glutamate hydrolase activity"/>
    <property type="evidence" value="ECO:0007669"/>
    <property type="project" value="TreeGrafter"/>
</dbReference>
<dbReference type="AlphaFoldDB" id="A0A344TPL4"/>
<dbReference type="Proteomes" id="UP000251993">
    <property type="component" value="Chromosome"/>
</dbReference>
<dbReference type="NCBIfam" id="TIGR01891">
    <property type="entry name" value="amidohydrolases"/>
    <property type="match status" value="1"/>
</dbReference>
<keyword evidence="2" id="KW-0732">Signal</keyword>
<dbReference type="OrthoDB" id="9781032at2"/>
<accession>A0A344TPL4</accession>
<dbReference type="SUPFAM" id="SSF55031">
    <property type="entry name" value="Bacterial exopeptidase dimerisation domain"/>
    <property type="match status" value="1"/>
</dbReference>